<evidence type="ECO:0000256" key="1">
    <source>
        <dbReference type="ARBA" id="ARBA00004442"/>
    </source>
</evidence>
<comment type="similarity">
    <text evidence="2">Belongs to the SusD family.</text>
</comment>
<protein>
    <submittedName>
        <fullName evidence="8">RagB/SusD family nutrient uptake outer membrane protein</fullName>
    </submittedName>
</protein>
<feature type="domain" description="SusD-like N-terminal" evidence="7">
    <location>
        <begin position="95"/>
        <end position="220"/>
    </location>
</feature>
<dbReference type="InterPro" id="IPR012944">
    <property type="entry name" value="SusD_RagB_dom"/>
</dbReference>
<comment type="subcellular location">
    <subcellularLocation>
        <location evidence="1">Cell outer membrane</location>
    </subcellularLocation>
</comment>
<dbReference type="Proteomes" id="UP000753961">
    <property type="component" value="Unassembled WGS sequence"/>
</dbReference>
<dbReference type="Gene3D" id="1.25.40.390">
    <property type="match status" value="1"/>
</dbReference>
<dbReference type="InterPro" id="IPR033985">
    <property type="entry name" value="SusD-like_N"/>
</dbReference>
<dbReference type="CDD" id="cd08977">
    <property type="entry name" value="SusD"/>
    <property type="match status" value="1"/>
</dbReference>
<evidence type="ECO:0000313" key="9">
    <source>
        <dbReference type="Proteomes" id="UP000753961"/>
    </source>
</evidence>
<dbReference type="PROSITE" id="PS51257">
    <property type="entry name" value="PROKAR_LIPOPROTEIN"/>
    <property type="match status" value="1"/>
</dbReference>
<feature type="domain" description="RagB/SusD" evidence="6">
    <location>
        <begin position="301"/>
        <end position="456"/>
    </location>
</feature>
<evidence type="ECO:0000259" key="7">
    <source>
        <dbReference type="Pfam" id="PF14322"/>
    </source>
</evidence>
<gene>
    <name evidence="8" type="ORF">KUV50_01360</name>
</gene>
<dbReference type="GO" id="GO:0009279">
    <property type="term" value="C:cell outer membrane"/>
    <property type="evidence" value="ECO:0007669"/>
    <property type="project" value="UniProtKB-SubCell"/>
</dbReference>
<dbReference type="RefSeq" id="WP_222578285.1">
    <property type="nucleotide sequence ID" value="NZ_JAHVHU010000002.1"/>
</dbReference>
<evidence type="ECO:0000256" key="5">
    <source>
        <dbReference type="ARBA" id="ARBA00023237"/>
    </source>
</evidence>
<keyword evidence="4" id="KW-0472">Membrane</keyword>
<evidence type="ECO:0000256" key="2">
    <source>
        <dbReference type="ARBA" id="ARBA00006275"/>
    </source>
</evidence>
<organism evidence="8 9">
    <name type="scientific">Membranihabitans marinus</name>
    <dbReference type="NCBI Taxonomy" id="1227546"/>
    <lineage>
        <taxon>Bacteria</taxon>
        <taxon>Pseudomonadati</taxon>
        <taxon>Bacteroidota</taxon>
        <taxon>Saprospiria</taxon>
        <taxon>Saprospirales</taxon>
        <taxon>Saprospiraceae</taxon>
        <taxon>Membranihabitans</taxon>
    </lineage>
</organism>
<evidence type="ECO:0000313" key="8">
    <source>
        <dbReference type="EMBL" id="MBY5956764.1"/>
    </source>
</evidence>
<keyword evidence="5" id="KW-0998">Cell outer membrane</keyword>
<keyword evidence="3" id="KW-0732">Signal</keyword>
<keyword evidence="9" id="KW-1185">Reference proteome</keyword>
<dbReference type="Pfam" id="PF07980">
    <property type="entry name" value="SusD_RagB"/>
    <property type="match status" value="1"/>
</dbReference>
<sequence>MKNLMNHIISITLVLLMVSCNGSFLDKDPISSFSAQKFYEKPSDAQAGVYGIYNGLQSTFRVDFAYWGEGRADAVQTRHSGDPYALKENQLTPVIRSARWNNLYRVISRANYVIKYIPGIFEAEESQFGDRLMGQARAARAIAYFYLVRIWGDVPLILEPYENIDQELFVTRTNKEVVLDQIEEDLTYASLHCAESYGGEKNRVLITQGAADAFLTKVYMWRHKYEEAIESAERVLENPLYSLVSIQNWNDIFSLGLSSESIFEVGYDEVQTNAMRVLYALGSDADYFPSEKFRNSFEPEDLRKNLIYDTTAVEPRKVWKFFGEGFNDESAAPSSNNIVLIRLADIMLLKAEAHAQRHETEPALDLLNRIRNRAGLNSLDLMQAEDLYGDLGTAILHERLIELSFEGHRWFDLIRTGKVFEIMEPINGLKDEANLLWPIHEDAINKNPNLKQNEFYK</sequence>
<evidence type="ECO:0000256" key="4">
    <source>
        <dbReference type="ARBA" id="ARBA00023136"/>
    </source>
</evidence>
<proteinExistence type="inferred from homology"/>
<evidence type="ECO:0000259" key="6">
    <source>
        <dbReference type="Pfam" id="PF07980"/>
    </source>
</evidence>
<dbReference type="SUPFAM" id="SSF48452">
    <property type="entry name" value="TPR-like"/>
    <property type="match status" value="1"/>
</dbReference>
<evidence type="ECO:0000256" key="3">
    <source>
        <dbReference type="ARBA" id="ARBA00022729"/>
    </source>
</evidence>
<reference evidence="8" key="1">
    <citation type="submission" date="2021-06" db="EMBL/GenBank/DDBJ databases">
        <title>44 bacteria genomes isolated from Dapeng, Shenzhen.</title>
        <authorList>
            <person name="Zheng W."/>
            <person name="Yu S."/>
            <person name="Huang Y."/>
        </authorList>
    </citation>
    <scope>NUCLEOTIDE SEQUENCE</scope>
    <source>
        <strain evidence="8">DP5N28-2</strain>
    </source>
</reference>
<dbReference type="AlphaFoldDB" id="A0A953HKK3"/>
<name>A0A953HKK3_9BACT</name>
<accession>A0A953HKK3</accession>
<dbReference type="EMBL" id="JAHVHU010000002">
    <property type="protein sequence ID" value="MBY5956764.1"/>
    <property type="molecule type" value="Genomic_DNA"/>
</dbReference>
<dbReference type="InterPro" id="IPR011990">
    <property type="entry name" value="TPR-like_helical_dom_sf"/>
</dbReference>
<dbReference type="Pfam" id="PF14322">
    <property type="entry name" value="SusD-like_3"/>
    <property type="match status" value="1"/>
</dbReference>
<comment type="caution">
    <text evidence="8">The sequence shown here is derived from an EMBL/GenBank/DDBJ whole genome shotgun (WGS) entry which is preliminary data.</text>
</comment>